<dbReference type="PROSITE" id="PS50949">
    <property type="entry name" value="HTH_GNTR"/>
    <property type="match status" value="1"/>
</dbReference>
<evidence type="ECO:0000256" key="1">
    <source>
        <dbReference type="ARBA" id="ARBA00023015"/>
    </source>
</evidence>
<dbReference type="GO" id="GO:0003700">
    <property type="term" value="F:DNA-binding transcription factor activity"/>
    <property type="evidence" value="ECO:0007669"/>
    <property type="project" value="InterPro"/>
</dbReference>
<feature type="domain" description="HTH gntR-type" evidence="4">
    <location>
        <begin position="93"/>
        <end position="161"/>
    </location>
</feature>
<accession>A0A6F8Y5I4</accession>
<keyword evidence="6" id="KW-1185">Reference proteome</keyword>
<name>A0A6F8Y5I4_9ACTN</name>
<evidence type="ECO:0000256" key="3">
    <source>
        <dbReference type="ARBA" id="ARBA00023163"/>
    </source>
</evidence>
<reference evidence="5 6" key="1">
    <citation type="submission" date="2020-03" db="EMBL/GenBank/DDBJ databases">
        <title>Whole genome shotgun sequence of Phytohabitans flavus NBRC 107702.</title>
        <authorList>
            <person name="Komaki H."/>
            <person name="Tamura T."/>
        </authorList>
    </citation>
    <scope>NUCLEOTIDE SEQUENCE [LARGE SCALE GENOMIC DNA]</scope>
    <source>
        <strain evidence="5 6">NBRC 107702</strain>
    </source>
</reference>
<dbReference type="Pfam" id="PF00392">
    <property type="entry name" value="GntR"/>
    <property type="match status" value="1"/>
</dbReference>
<dbReference type="AlphaFoldDB" id="A0A6F8Y5I4"/>
<dbReference type="SMART" id="SM00866">
    <property type="entry name" value="UTRA"/>
    <property type="match status" value="1"/>
</dbReference>
<dbReference type="InterPro" id="IPR011663">
    <property type="entry name" value="UTRA"/>
</dbReference>
<dbReference type="InterPro" id="IPR028978">
    <property type="entry name" value="Chorismate_lyase_/UTRA_dom_sf"/>
</dbReference>
<dbReference type="InterPro" id="IPR050679">
    <property type="entry name" value="Bact_HTH_transcr_reg"/>
</dbReference>
<evidence type="ECO:0000313" key="6">
    <source>
        <dbReference type="Proteomes" id="UP000502508"/>
    </source>
</evidence>
<dbReference type="PANTHER" id="PTHR44846:SF17">
    <property type="entry name" value="GNTR-FAMILY TRANSCRIPTIONAL REGULATOR"/>
    <property type="match status" value="1"/>
</dbReference>
<evidence type="ECO:0000259" key="4">
    <source>
        <dbReference type="PROSITE" id="PS50949"/>
    </source>
</evidence>
<dbReference type="GO" id="GO:0003677">
    <property type="term" value="F:DNA binding"/>
    <property type="evidence" value="ECO:0007669"/>
    <property type="project" value="UniProtKB-KW"/>
</dbReference>
<dbReference type="InterPro" id="IPR000524">
    <property type="entry name" value="Tscrpt_reg_HTH_GntR"/>
</dbReference>
<dbReference type="CDD" id="cd07377">
    <property type="entry name" value="WHTH_GntR"/>
    <property type="match status" value="1"/>
</dbReference>
<sequence>MGRRSAPLTAAQIWGNSAARAVVEDGLEATRQAHADDGSGYCRSGCGLYPCLIRMQLDRAAEILAAKLPGETTRQTYLRLGGNVISVMPRDWRPRYLQLAEELRGQINRGELAPGTALPSETELADTYSLSRTSVRNAIRQLREWGLVRAEQGRGTYVRAPRQRIRRRNTERYQWEKNRVLADEAERRSTGGTEHDTGLTVDDLKFHAEYVRVDADEEMAAALQVEPGTPLLRRVYWTSSRHESAPLSISYSYLVYDMVKGNPDLLTADNEPWPGGTQHQLHTVGIELDRIEDVIRARPPYPDEAELLDIEPGVSVITLRKTSYDTEDRVVEVADAVFPGDRTELVYATKLTRWAA</sequence>
<dbReference type="PRINTS" id="PR00035">
    <property type="entry name" value="HTHGNTR"/>
</dbReference>
<dbReference type="SUPFAM" id="SSF64288">
    <property type="entry name" value="Chorismate lyase-like"/>
    <property type="match status" value="1"/>
</dbReference>
<organism evidence="5 6">
    <name type="scientific">Phytohabitans flavus</name>
    <dbReference type="NCBI Taxonomy" id="1076124"/>
    <lineage>
        <taxon>Bacteria</taxon>
        <taxon>Bacillati</taxon>
        <taxon>Actinomycetota</taxon>
        <taxon>Actinomycetes</taxon>
        <taxon>Micromonosporales</taxon>
        <taxon>Micromonosporaceae</taxon>
    </lineage>
</organism>
<dbReference type="Gene3D" id="1.10.10.10">
    <property type="entry name" value="Winged helix-like DNA-binding domain superfamily/Winged helix DNA-binding domain"/>
    <property type="match status" value="1"/>
</dbReference>
<dbReference type="RefSeq" id="WP_232072337.1">
    <property type="nucleotide sequence ID" value="NZ_AP022870.1"/>
</dbReference>
<dbReference type="SMART" id="SM00345">
    <property type="entry name" value="HTH_GNTR"/>
    <property type="match status" value="1"/>
</dbReference>
<dbReference type="InterPro" id="IPR036388">
    <property type="entry name" value="WH-like_DNA-bd_sf"/>
</dbReference>
<evidence type="ECO:0000256" key="2">
    <source>
        <dbReference type="ARBA" id="ARBA00023125"/>
    </source>
</evidence>
<dbReference type="EMBL" id="AP022870">
    <property type="protein sequence ID" value="BCB81320.1"/>
    <property type="molecule type" value="Genomic_DNA"/>
</dbReference>
<keyword evidence="1" id="KW-0805">Transcription regulation</keyword>
<dbReference type="SUPFAM" id="SSF46785">
    <property type="entry name" value="Winged helix' DNA-binding domain"/>
    <property type="match status" value="1"/>
</dbReference>
<gene>
    <name evidence="5" type="ORF">Pflav_077300</name>
</gene>
<dbReference type="GO" id="GO:0045892">
    <property type="term" value="P:negative regulation of DNA-templated transcription"/>
    <property type="evidence" value="ECO:0007669"/>
    <property type="project" value="TreeGrafter"/>
</dbReference>
<dbReference type="PANTHER" id="PTHR44846">
    <property type="entry name" value="MANNOSYL-D-GLYCERATE TRANSPORT/METABOLISM SYSTEM REPRESSOR MNGR-RELATED"/>
    <property type="match status" value="1"/>
</dbReference>
<proteinExistence type="predicted"/>
<keyword evidence="2" id="KW-0238">DNA-binding</keyword>
<dbReference type="InterPro" id="IPR036390">
    <property type="entry name" value="WH_DNA-bd_sf"/>
</dbReference>
<dbReference type="Pfam" id="PF07702">
    <property type="entry name" value="UTRA"/>
    <property type="match status" value="1"/>
</dbReference>
<protein>
    <recommendedName>
        <fullName evidence="4">HTH gntR-type domain-containing protein</fullName>
    </recommendedName>
</protein>
<reference evidence="5 6" key="2">
    <citation type="submission" date="2020-03" db="EMBL/GenBank/DDBJ databases">
        <authorList>
            <person name="Ichikawa N."/>
            <person name="Kimura A."/>
            <person name="Kitahashi Y."/>
            <person name="Uohara A."/>
        </authorList>
    </citation>
    <scope>NUCLEOTIDE SEQUENCE [LARGE SCALE GENOMIC DNA]</scope>
    <source>
        <strain evidence="5 6">NBRC 107702</strain>
    </source>
</reference>
<dbReference type="KEGG" id="pfla:Pflav_077300"/>
<evidence type="ECO:0000313" key="5">
    <source>
        <dbReference type="EMBL" id="BCB81320.1"/>
    </source>
</evidence>
<dbReference type="Proteomes" id="UP000502508">
    <property type="component" value="Chromosome"/>
</dbReference>
<dbReference type="Gene3D" id="3.40.1410.10">
    <property type="entry name" value="Chorismate lyase-like"/>
    <property type="match status" value="1"/>
</dbReference>
<keyword evidence="3" id="KW-0804">Transcription</keyword>